<comment type="similarity">
    <text evidence="6">Belongs to the NucS endonuclease family.</text>
</comment>
<comment type="subcellular location">
    <subcellularLocation>
        <location evidence="6">Cytoplasm</location>
    </subcellularLocation>
</comment>
<proteinExistence type="inferred from homology"/>
<name>A0AAV3T205_9EURY</name>
<keyword evidence="4 6" id="KW-0378">Hydrolase</keyword>
<dbReference type="RefSeq" id="WP_227260850.1">
    <property type="nucleotide sequence ID" value="NZ_BAAADU010000002.1"/>
</dbReference>
<dbReference type="HAMAP" id="MF_00722">
    <property type="entry name" value="NucS"/>
    <property type="match status" value="1"/>
</dbReference>
<keyword evidence="3 6" id="KW-0255">Endonuclease</keyword>
<dbReference type="AlphaFoldDB" id="A0AAV3T205"/>
<evidence type="ECO:0000256" key="3">
    <source>
        <dbReference type="ARBA" id="ARBA00022759"/>
    </source>
</evidence>
<dbReference type="Gene3D" id="3.40.1350.10">
    <property type="match status" value="1"/>
</dbReference>
<dbReference type="EC" id="3.1.-.-" evidence="6"/>
<dbReference type="InterPro" id="IPR011856">
    <property type="entry name" value="tRNA_endonuc-like_dom_sf"/>
</dbReference>
<dbReference type="Proteomes" id="UP001500194">
    <property type="component" value="Unassembled WGS sequence"/>
</dbReference>
<sequence>MSDAAFLADPSPAEAADALRDADDRAVALYGACELAYDGRATSTLPVGRRHVLHKPDGTLLAHAATGHQPVNWLAPGATLSVSVEDDELRLHGERDGETLDCRFTHVSHVSLLPLDDADAEVSGTEDDLRERVLADPDLISEGFRPLATERDTAAGPVDIYGEDADGTRVVVELKRRRVGPDAASQLDRYVDALARDLHADAAVRGVLVAPSVTDRARHLLAEAGHDFVPLTP</sequence>
<dbReference type="GO" id="GO:0003677">
    <property type="term" value="F:DNA binding"/>
    <property type="evidence" value="ECO:0007669"/>
    <property type="project" value="UniProtKB-KW"/>
</dbReference>
<organism evidence="9 10">
    <name type="scientific">Salarchaeum japonicum</name>
    <dbReference type="NCBI Taxonomy" id="555573"/>
    <lineage>
        <taxon>Archaea</taxon>
        <taxon>Methanobacteriati</taxon>
        <taxon>Methanobacteriota</taxon>
        <taxon>Stenosarchaea group</taxon>
        <taxon>Halobacteria</taxon>
        <taxon>Halobacteriales</taxon>
        <taxon>Halobacteriaceae</taxon>
    </lineage>
</organism>
<keyword evidence="2 6" id="KW-0540">Nuclease</keyword>
<dbReference type="PANTHER" id="PTHR38814:SF1">
    <property type="entry name" value="ENDONUCLEASE NUCS"/>
    <property type="match status" value="1"/>
</dbReference>
<dbReference type="EMBL" id="BAAADU010000002">
    <property type="protein sequence ID" value="GAA0652490.1"/>
    <property type="molecule type" value="Genomic_DNA"/>
</dbReference>
<evidence type="ECO:0000313" key="10">
    <source>
        <dbReference type="Proteomes" id="UP001500194"/>
    </source>
</evidence>
<dbReference type="InterPro" id="IPR048301">
    <property type="entry name" value="NucS_C"/>
</dbReference>
<reference evidence="9 10" key="1">
    <citation type="journal article" date="2019" name="Int. J. Syst. Evol. Microbiol.">
        <title>The Global Catalogue of Microorganisms (GCM) 10K type strain sequencing project: providing services to taxonomists for standard genome sequencing and annotation.</title>
        <authorList>
            <consortium name="The Broad Institute Genomics Platform"/>
            <consortium name="The Broad Institute Genome Sequencing Center for Infectious Disease"/>
            <person name="Wu L."/>
            <person name="Ma J."/>
        </authorList>
    </citation>
    <scope>NUCLEOTIDE SEQUENCE [LARGE SCALE GENOMIC DNA]</scope>
    <source>
        <strain evidence="9 10">JCM 16327</strain>
    </source>
</reference>
<feature type="domain" description="Endonuclease NucS C-terminal" evidence="7">
    <location>
        <begin position="126"/>
        <end position="232"/>
    </location>
</feature>
<keyword evidence="10" id="KW-1185">Reference proteome</keyword>
<dbReference type="Pfam" id="PF21003">
    <property type="entry name" value="NucS_N"/>
    <property type="match status" value="1"/>
</dbReference>
<gene>
    <name evidence="9" type="primary">nucS_2</name>
    <name evidence="6" type="synonym">nucS</name>
    <name evidence="9" type="ORF">GCM10009019_14620</name>
</gene>
<keyword evidence="1 6" id="KW-0963">Cytoplasm</keyword>
<evidence type="ECO:0000256" key="4">
    <source>
        <dbReference type="ARBA" id="ARBA00022801"/>
    </source>
</evidence>
<dbReference type="CDD" id="cd22341">
    <property type="entry name" value="NucS-like"/>
    <property type="match status" value="1"/>
</dbReference>
<dbReference type="GO" id="GO:0005737">
    <property type="term" value="C:cytoplasm"/>
    <property type="evidence" value="ECO:0007669"/>
    <property type="project" value="UniProtKB-SubCell"/>
</dbReference>
<dbReference type="InterPro" id="IPR048302">
    <property type="entry name" value="NucS_N"/>
</dbReference>
<dbReference type="GeneID" id="68573861"/>
<protein>
    <recommendedName>
        <fullName evidence="6">Endonuclease NucS</fullName>
        <ecNumber evidence="6">3.1.-.-</ecNumber>
    </recommendedName>
</protein>
<accession>A0AAV3T205</accession>
<dbReference type="GO" id="GO:0000014">
    <property type="term" value="F:single-stranded DNA endodeoxyribonuclease activity"/>
    <property type="evidence" value="ECO:0007669"/>
    <property type="project" value="UniProtKB-UniRule"/>
</dbReference>
<dbReference type="NCBIfam" id="NF003270">
    <property type="entry name" value="PRK04247.1"/>
    <property type="match status" value="1"/>
</dbReference>
<evidence type="ECO:0000259" key="7">
    <source>
        <dbReference type="Pfam" id="PF01939"/>
    </source>
</evidence>
<keyword evidence="5 6" id="KW-0238">DNA-binding</keyword>
<dbReference type="PANTHER" id="PTHR38814">
    <property type="entry name" value="ENDONUCLEASE NUCS"/>
    <property type="match status" value="1"/>
</dbReference>
<evidence type="ECO:0000256" key="6">
    <source>
        <dbReference type="HAMAP-Rule" id="MF_00722"/>
    </source>
</evidence>
<dbReference type="Pfam" id="PF01939">
    <property type="entry name" value="NucS_C"/>
    <property type="match status" value="1"/>
</dbReference>
<feature type="domain" description="Endonuclease NucS N-terminal PH-like" evidence="8">
    <location>
        <begin position="29"/>
        <end position="117"/>
    </location>
</feature>
<evidence type="ECO:0000256" key="2">
    <source>
        <dbReference type="ARBA" id="ARBA00022722"/>
    </source>
</evidence>
<dbReference type="InterPro" id="IPR002793">
    <property type="entry name" value="Endonuclease_NucS"/>
</dbReference>
<evidence type="ECO:0000256" key="5">
    <source>
        <dbReference type="ARBA" id="ARBA00023125"/>
    </source>
</evidence>
<dbReference type="InterPro" id="IPR049173">
    <property type="entry name" value="NucS_N_sf"/>
</dbReference>
<evidence type="ECO:0000313" key="9">
    <source>
        <dbReference type="EMBL" id="GAA0652490.1"/>
    </source>
</evidence>
<evidence type="ECO:0000259" key="8">
    <source>
        <dbReference type="Pfam" id="PF21003"/>
    </source>
</evidence>
<comment type="caution">
    <text evidence="9">The sequence shown here is derived from an EMBL/GenBank/DDBJ whole genome shotgun (WGS) entry which is preliminary data.</text>
</comment>
<dbReference type="Gene3D" id="2.70.180.20">
    <property type="match status" value="1"/>
</dbReference>
<evidence type="ECO:0000256" key="1">
    <source>
        <dbReference type="ARBA" id="ARBA00022490"/>
    </source>
</evidence>
<comment type="function">
    <text evidence="6">Cleaves both 3' and 5' ssDNA extremities of branched DNA structures.</text>
</comment>